<name>A0A7Y8XZ32_9FLAO</name>
<sequence length="208" mass="23610">MENQKYLDDLRDIRQMMDRSTQFLSLSGLSGVFAGSYALIGAWFANSIIKEQLATSDYYVRYRDIENMLLIKVTAIGLAILGLSLITALICTHLKAKRNNETTWNSSSKRLLVNFLIPLVTGGFFALLLLRHEFFELIAPVTLIFYGLACINASKYTHRDVRYLGLTVVVLGLINTEFTGYGFELWSLGFGVCHIVYGAIMYFKYDRK</sequence>
<feature type="transmembrane region" description="Helical" evidence="1">
    <location>
        <begin position="69"/>
        <end position="90"/>
    </location>
</feature>
<evidence type="ECO:0000256" key="1">
    <source>
        <dbReference type="SAM" id="Phobius"/>
    </source>
</evidence>
<keyword evidence="1" id="KW-0812">Transmembrane</keyword>
<comment type="caution">
    <text evidence="2">The sequence shown here is derived from an EMBL/GenBank/DDBJ whole genome shotgun (WGS) entry which is preliminary data.</text>
</comment>
<evidence type="ECO:0000313" key="2">
    <source>
        <dbReference type="EMBL" id="NYA69594.1"/>
    </source>
</evidence>
<feature type="transmembrane region" description="Helical" evidence="1">
    <location>
        <begin position="111"/>
        <end position="131"/>
    </location>
</feature>
<keyword evidence="1" id="KW-1133">Transmembrane helix</keyword>
<dbReference type="RefSeq" id="WP_176004416.1">
    <property type="nucleotide sequence ID" value="NZ_JABWMI010000002.1"/>
</dbReference>
<dbReference type="Proteomes" id="UP000535020">
    <property type="component" value="Unassembled WGS sequence"/>
</dbReference>
<feature type="transmembrane region" description="Helical" evidence="1">
    <location>
        <begin position="21"/>
        <end position="49"/>
    </location>
</feature>
<organism evidence="2 3">
    <name type="scientific">Flavobacterium agri</name>
    <dbReference type="NCBI Taxonomy" id="2743471"/>
    <lineage>
        <taxon>Bacteria</taxon>
        <taxon>Pseudomonadati</taxon>
        <taxon>Bacteroidota</taxon>
        <taxon>Flavobacteriia</taxon>
        <taxon>Flavobacteriales</taxon>
        <taxon>Flavobacteriaceae</taxon>
        <taxon>Flavobacterium</taxon>
    </lineage>
</organism>
<dbReference type="AlphaFoldDB" id="A0A7Y8XZ32"/>
<accession>A0A7Y8XZ32</accession>
<gene>
    <name evidence="2" type="ORF">HZF10_01585</name>
</gene>
<evidence type="ECO:0000313" key="3">
    <source>
        <dbReference type="Proteomes" id="UP000535020"/>
    </source>
</evidence>
<feature type="transmembrane region" description="Helical" evidence="1">
    <location>
        <begin position="185"/>
        <end position="203"/>
    </location>
</feature>
<keyword evidence="3" id="KW-1185">Reference proteome</keyword>
<proteinExistence type="predicted"/>
<feature type="transmembrane region" description="Helical" evidence="1">
    <location>
        <begin position="161"/>
        <end position="179"/>
    </location>
</feature>
<reference evidence="2 3" key="1">
    <citation type="submission" date="2020-07" db="EMBL/GenBank/DDBJ databases">
        <authorList>
            <person name="Sun Q."/>
        </authorList>
    </citation>
    <scope>NUCLEOTIDE SEQUENCE [LARGE SCALE GENOMIC DNA]</scope>
    <source>
        <strain evidence="2 3">MAH-1</strain>
    </source>
</reference>
<keyword evidence="1" id="KW-0472">Membrane</keyword>
<dbReference type="EMBL" id="JACBJI010000001">
    <property type="protein sequence ID" value="NYA69594.1"/>
    <property type="molecule type" value="Genomic_DNA"/>
</dbReference>
<protein>
    <submittedName>
        <fullName evidence="2">Uncharacterized protein</fullName>
    </submittedName>
</protein>
<feature type="transmembrane region" description="Helical" evidence="1">
    <location>
        <begin position="137"/>
        <end position="154"/>
    </location>
</feature>